<keyword evidence="6" id="KW-1185">Reference proteome</keyword>
<dbReference type="InterPro" id="IPR052982">
    <property type="entry name" value="SRP1/TIP1-like"/>
</dbReference>
<dbReference type="PANTHER" id="PTHR40633">
    <property type="entry name" value="MATRIX PROTEIN, PUTATIVE (AFU_ORTHOLOGUE AFUA_8G05410)-RELATED"/>
    <property type="match status" value="1"/>
</dbReference>
<organism evidence="5 6">
    <name type="scientific">Aspergillus avenaceus</name>
    <dbReference type="NCBI Taxonomy" id="36643"/>
    <lineage>
        <taxon>Eukaryota</taxon>
        <taxon>Fungi</taxon>
        <taxon>Dikarya</taxon>
        <taxon>Ascomycota</taxon>
        <taxon>Pezizomycotina</taxon>
        <taxon>Eurotiomycetes</taxon>
        <taxon>Eurotiomycetidae</taxon>
        <taxon>Eurotiales</taxon>
        <taxon>Aspergillaceae</taxon>
        <taxon>Aspergillus</taxon>
        <taxon>Aspergillus subgen. Circumdati</taxon>
    </lineage>
</organism>
<protein>
    <submittedName>
        <fullName evidence="5">Ser-Thr-rich glycosyl-phosphatidyl-inositol-anchored membrane family-domain-containing protein</fullName>
    </submittedName>
</protein>
<evidence type="ECO:0000256" key="3">
    <source>
        <dbReference type="SAM" id="SignalP"/>
    </source>
</evidence>
<dbReference type="OrthoDB" id="2260257at2759"/>
<feature type="domain" description="Yeast cell wall synthesis Kre9/Knh1-like N-terminal" evidence="4">
    <location>
        <begin position="28"/>
        <end position="115"/>
    </location>
</feature>
<dbReference type="EMBL" id="ML742081">
    <property type="protein sequence ID" value="KAE8150993.1"/>
    <property type="molecule type" value="Genomic_DNA"/>
</dbReference>
<evidence type="ECO:0000313" key="5">
    <source>
        <dbReference type="EMBL" id="KAE8150993.1"/>
    </source>
</evidence>
<feature type="region of interest" description="Disordered" evidence="2">
    <location>
        <begin position="121"/>
        <end position="217"/>
    </location>
</feature>
<dbReference type="Proteomes" id="UP000325780">
    <property type="component" value="Unassembled WGS sequence"/>
</dbReference>
<proteinExistence type="predicted"/>
<dbReference type="PANTHER" id="PTHR40633:SF5">
    <property type="entry name" value="ANCHORED PROTEIN, PUTATIVE (AFU_ORTHOLOGUE AFUA_8G04370)-RELATED"/>
    <property type="match status" value="1"/>
</dbReference>
<evidence type="ECO:0000313" key="6">
    <source>
        <dbReference type="Proteomes" id="UP000325780"/>
    </source>
</evidence>
<accession>A0A5N6TX89</accession>
<dbReference type="Pfam" id="PF10342">
    <property type="entry name" value="Kre9_KNH"/>
    <property type="match status" value="1"/>
</dbReference>
<dbReference type="AlphaFoldDB" id="A0A5N6TX89"/>
<evidence type="ECO:0000259" key="4">
    <source>
        <dbReference type="Pfam" id="PF10342"/>
    </source>
</evidence>
<dbReference type="InterPro" id="IPR018466">
    <property type="entry name" value="Kre9/Knh1-like_N"/>
</dbReference>
<feature type="signal peptide" evidence="3">
    <location>
        <begin position="1"/>
        <end position="18"/>
    </location>
</feature>
<feature type="chain" id="PRO_5024934752" evidence="3">
    <location>
        <begin position="19"/>
        <end position="247"/>
    </location>
</feature>
<evidence type="ECO:0000256" key="2">
    <source>
        <dbReference type="SAM" id="MobiDB-lite"/>
    </source>
</evidence>
<reference evidence="5 6" key="1">
    <citation type="submission" date="2019-04" db="EMBL/GenBank/DDBJ databases">
        <title>Friends and foes A comparative genomics study of 23 Aspergillus species from section Flavi.</title>
        <authorList>
            <consortium name="DOE Joint Genome Institute"/>
            <person name="Kjaerbolling I."/>
            <person name="Vesth T."/>
            <person name="Frisvad J.C."/>
            <person name="Nybo J.L."/>
            <person name="Theobald S."/>
            <person name="Kildgaard S."/>
            <person name="Isbrandt T."/>
            <person name="Kuo A."/>
            <person name="Sato A."/>
            <person name="Lyhne E.K."/>
            <person name="Kogle M.E."/>
            <person name="Wiebenga A."/>
            <person name="Kun R.S."/>
            <person name="Lubbers R.J."/>
            <person name="Makela M.R."/>
            <person name="Barry K."/>
            <person name="Chovatia M."/>
            <person name="Clum A."/>
            <person name="Daum C."/>
            <person name="Haridas S."/>
            <person name="He G."/>
            <person name="LaButti K."/>
            <person name="Lipzen A."/>
            <person name="Mondo S."/>
            <person name="Riley R."/>
            <person name="Salamov A."/>
            <person name="Simmons B.A."/>
            <person name="Magnuson J.K."/>
            <person name="Henrissat B."/>
            <person name="Mortensen U.H."/>
            <person name="Larsen T.O."/>
            <person name="Devries R.P."/>
            <person name="Grigoriev I.V."/>
            <person name="Machida M."/>
            <person name="Baker S.E."/>
            <person name="Andersen M.R."/>
        </authorList>
    </citation>
    <scope>NUCLEOTIDE SEQUENCE [LARGE SCALE GENOMIC DNA]</scope>
    <source>
        <strain evidence="5 6">IBT 18842</strain>
    </source>
</reference>
<evidence type="ECO:0000256" key="1">
    <source>
        <dbReference type="ARBA" id="ARBA00022729"/>
    </source>
</evidence>
<gene>
    <name evidence="5" type="ORF">BDV25DRAFT_153506</name>
</gene>
<keyword evidence="1 3" id="KW-0732">Signal</keyword>
<name>A0A5N6TX89_ASPAV</name>
<sequence length="247" mass="24280">MRSVFYLALSAIATLAAAASSANPFKIPSEGYSFESGQSTTLNWTPTSSGTITLKLQWGSVMTSNTGTTIAKNIANSGSYTWSVPSNLAAQPDYTVEIIDDDDTSQSNYLPRFTVAGATDVATTASSTSTASTSSSTGSSSTESMTESKTTTTGSSTQTPTTLSTVTGTTSGSSSTASSTGAASTSGAGSTTGTSTGGSSTSTAKASSTNSASASASTTTIANVNAGMANRVSGGMLAIVLGAIAVL</sequence>